<dbReference type="GO" id="GO:0006508">
    <property type="term" value="P:proteolysis"/>
    <property type="evidence" value="ECO:0007669"/>
    <property type="project" value="InterPro"/>
</dbReference>
<dbReference type="InParanoid" id="F4WIT8"/>
<dbReference type="Pfam" id="PF00089">
    <property type="entry name" value="Trypsin"/>
    <property type="match status" value="1"/>
</dbReference>
<keyword evidence="4" id="KW-1185">Reference proteome</keyword>
<feature type="region of interest" description="Disordered" evidence="1">
    <location>
        <begin position="1"/>
        <end position="23"/>
    </location>
</feature>
<dbReference type="SUPFAM" id="SSF50494">
    <property type="entry name" value="Trypsin-like serine proteases"/>
    <property type="match status" value="1"/>
</dbReference>
<dbReference type="GO" id="GO:0004252">
    <property type="term" value="F:serine-type endopeptidase activity"/>
    <property type="evidence" value="ECO:0007669"/>
    <property type="project" value="InterPro"/>
</dbReference>
<dbReference type="STRING" id="103372.F4WIT8"/>
<protein>
    <submittedName>
        <fullName evidence="3">Serine proteinase stubble</fullName>
    </submittedName>
</protein>
<dbReference type="InterPro" id="IPR001254">
    <property type="entry name" value="Trypsin_dom"/>
</dbReference>
<feature type="domain" description="Peptidase S1" evidence="2">
    <location>
        <begin position="175"/>
        <end position="234"/>
    </location>
</feature>
<dbReference type="OrthoDB" id="93664at2759"/>
<evidence type="ECO:0000313" key="4">
    <source>
        <dbReference type="Proteomes" id="UP000007755"/>
    </source>
</evidence>
<evidence type="ECO:0000313" key="3">
    <source>
        <dbReference type="EMBL" id="EGI65884.1"/>
    </source>
</evidence>
<dbReference type="Gene3D" id="2.40.10.10">
    <property type="entry name" value="Trypsin-like serine proteases"/>
    <property type="match status" value="1"/>
</dbReference>
<dbReference type="InterPro" id="IPR009003">
    <property type="entry name" value="Peptidase_S1_PA"/>
</dbReference>
<dbReference type="EMBL" id="GL888177">
    <property type="protein sequence ID" value="EGI65884.1"/>
    <property type="molecule type" value="Genomic_DNA"/>
</dbReference>
<gene>
    <name evidence="3" type="ORF">G5I_05613</name>
</gene>
<sequence>MGLIEGRSPKPVKVTGSQMKHQGSARYGKHHSISLNHVPQLFTGDLQLRIRDLSLTDVSLTTSNNLKEFCCNVTSRSRSNNSSDLSSSISQDVRLAKMSLVHRYQQCVDLYCCYPSPSPMNVPQFQLGKQTKTNWSPITTPGGWIIIQSPTIKKLSETQESSTEPVMESPLQSLTSERSVPSVLQEIAVPVINNTVCKAMYKNADYIEHIRHILICADWKNGEFHSCEGDSGGGPKNARQAMDPCWNRQLGKKLRFA</sequence>
<dbReference type="MEROPS" id="S01.B35"/>
<organism evidence="4">
    <name type="scientific">Acromyrmex echinatior</name>
    <name type="common">Panamanian leafcutter ant</name>
    <name type="synonym">Acromyrmex octospinosus echinatior</name>
    <dbReference type="NCBI Taxonomy" id="103372"/>
    <lineage>
        <taxon>Eukaryota</taxon>
        <taxon>Metazoa</taxon>
        <taxon>Ecdysozoa</taxon>
        <taxon>Arthropoda</taxon>
        <taxon>Hexapoda</taxon>
        <taxon>Insecta</taxon>
        <taxon>Pterygota</taxon>
        <taxon>Neoptera</taxon>
        <taxon>Endopterygota</taxon>
        <taxon>Hymenoptera</taxon>
        <taxon>Apocrita</taxon>
        <taxon>Aculeata</taxon>
        <taxon>Formicoidea</taxon>
        <taxon>Formicidae</taxon>
        <taxon>Myrmicinae</taxon>
        <taxon>Acromyrmex</taxon>
    </lineage>
</organism>
<dbReference type="InterPro" id="IPR043504">
    <property type="entry name" value="Peptidase_S1_PA_chymotrypsin"/>
</dbReference>
<dbReference type="Proteomes" id="UP000007755">
    <property type="component" value="Unassembled WGS sequence"/>
</dbReference>
<name>F4WIT8_ACREC</name>
<accession>F4WIT8</accession>
<proteinExistence type="predicted"/>
<evidence type="ECO:0000259" key="2">
    <source>
        <dbReference type="Pfam" id="PF00089"/>
    </source>
</evidence>
<dbReference type="AlphaFoldDB" id="F4WIT8"/>
<reference evidence="3" key="1">
    <citation type="submission" date="2011-02" db="EMBL/GenBank/DDBJ databases">
        <title>The genome of the leaf-cutting ant Acromyrmex echinatior suggests key adaptations to social evolution and fungus farming.</title>
        <authorList>
            <person name="Nygaard S."/>
            <person name="Zhang G."/>
        </authorList>
    </citation>
    <scope>NUCLEOTIDE SEQUENCE</scope>
</reference>
<dbReference type="eggNOG" id="KOG3627">
    <property type="taxonomic scope" value="Eukaryota"/>
</dbReference>
<evidence type="ECO:0000256" key="1">
    <source>
        <dbReference type="SAM" id="MobiDB-lite"/>
    </source>
</evidence>